<comment type="similarity">
    <text evidence="1">Belongs to the peptidase C15 family.</text>
</comment>
<dbReference type="InterPro" id="IPR036440">
    <property type="entry name" value="Peptidase_C15-like_sf"/>
</dbReference>
<keyword evidence="3" id="KW-0378">Hydrolase</keyword>
<dbReference type="SUPFAM" id="SSF53182">
    <property type="entry name" value="Pyrrolidone carboxyl peptidase (pyroglutamate aminopeptidase)"/>
    <property type="match status" value="1"/>
</dbReference>
<evidence type="ECO:0000313" key="6">
    <source>
        <dbReference type="Proteomes" id="UP000324022"/>
    </source>
</evidence>
<accession>A0A5C3EQV7</accession>
<dbReference type="Proteomes" id="UP000324022">
    <property type="component" value="Unassembled WGS sequence"/>
</dbReference>
<evidence type="ECO:0000256" key="1">
    <source>
        <dbReference type="ARBA" id="ARBA00006641"/>
    </source>
</evidence>
<protein>
    <recommendedName>
        <fullName evidence="7">Peptidase C15, pyroglutamyl peptidase I-like protein</fullName>
    </recommendedName>
</protein>
<keyword evidence="4" id="KW-0788">Thiol protease</keyword>
<dbReference type="GO" id="GO:0008234">
    <property type="term" value="F:cysteine-type peptidase activity"/>
    <property type="evidence" value="ECO:0007669"/>
    <property type="project" value="UniProtKB-KW"/>
</dbReference>
<dbReference type="PANTHER" id="PTHR23402">
    <property type="entry name" value="PROTEASE FAMILY C15 PYROGLUTAMYL-PEPTIDASE I-RELATED"/>
    <property type="match status" value="1"/>
</dbReference>
<reference evidence="5 6" key="1">
    <citation type="submission" date="2018-03" db="EMBL/GenBank/DDBJ databases">
        <authorList>
            <person name="Guldener U."/>
        </authorList>
    </citation>
    <scope>NUCLEOTIDE SEQUENCE [LARGE SCALE GENOMIC DNA]</scope>
    <source>
        <strain evidence="5 6">NBRC100155</strain>
    </source>
</reference>
<keyword evidence="6" id="KW-1185">Reference proteome</keyword>
<evidence type="ECO:0000313" key="5">
    <source>
        <dbReference type="EMBL" id="SPO32187.1"/>
    </source>
</evidence>
<sequence>MAPTSRTRQLNILITGFGPFMSIEDNPSWLAVRPLHDTLLDLSSPPCLTTSSTSSAAPGGERGVKARIQTLQLPVHYGSILDIVPRIHGSTPTSPEAKFWYDSRLDPEFGGQLGKLYPEGYPNISHPSTEAAKWDVVIHVGVGKEGSLRCEMQAHKLSYGKPDASGDFAPLLKNLTPPQLGAVEAKYLDKDLRARGFGDGDGYQEFADVERTRIDVEKMVKWLKERGMEEGEVEESQDPGRYLCDFIFYCSQCEAKRNNGGEEDEAAQVIFIHVPPQGKDLSVERCTQAIRAIAWFMARDKANVAL</sequence>
<proteinExistence type="inferred from homology"/>
<keyword evidence="2" id="KW-0645">Protease</keyword>
<dbReference type="EMBL" id="OOIN01000043">
    <property type="protein sequence ID" value="SPO32187.1"/>
    <property type="molecule type" value="Genomic_DNA"/>
</dbReference>
<dbReference type="OrthoDB" id="407146at2759"/>
<dbReference type="PANTHER" id="PTHR23402:SF1">
    <property type="entry name" value="PYROGLUTAMYL-PEPTIDASE I"/>
    <property type="match status" value="1"/>
</dbReference>
<dbReference type="AlphaFoldDB" id="A0A5C3EQV7"/>
<evidence type="ECO:0000256" key="4">
    <source>
        <dbReference type="ARBA" id="ARBA00022807"/>
    </source>
</evidence>
<dbReference type="InterPro" id="IPR016125">
    <property type="entry name" value="Peptidase_C15-like"/>
</dbReference>
<dbReference type="GO" id="GO:0006508">
    <property type="term" value="P:proteolysis"/>
    <property type="evidence" value="ECO:0007669"/>
    <property type="project" value="UniProtKB-KW"/>
</dbReference>
<name>A0A5C3EQV7_9BASI</name>
<evidence type="ECO:0000256" key="3">
    <source>
        <dbReference type="ARBA" id="ARBA00022801"/>
    </source>
</evidence>
<organism evidence="5 6">
    <name type="scientific">Ustilago trichophora</name>
    <dbReference type="NCBI Taxonomy" id="86804"/>
    <lineage>
        <taxon>Eukaryota</taxon>
        <taxon>Fungi</taxon>
        <taxon>Dikarya</taxon>
        <taxon>Basidiomycota</taxon>
        <taxon>Ustilaginomycotina</taxon>
        <taxon>Ustilaginomycetes</taxon>
        <taxon>Ustilaginales</taxon>
        <taxon>Ustilaginaceae</taxon>
        <taxon>Ustilago</taxon>
    </lineage>
</organism>
<evidence type="ECO:0008006" key="7">
    <source>
        <dbReference type="Google" id="ProtNLM"/>
    </source>
</evidence>
<evidence type="ECO:0000256" key="2">
    <source>
        <dbReference type="ARBA" id="ARBA00022670"/>
    </source>
</evidence>
<gene>
    <name evidence="5" type="ORF">UTRI_02744</name>
</gene>
<dbReference type="Gene3D" id="3.40.630.20">
    <property type="entry name" value="Peptidase C15, pyroglutamyl peptidase I-like"/>
    <property type="match status" value="1"/>
</dbReference>